<keyword evidence="3 4" id="KW-0408">Iron</keyword>
<accession>A0AAD4HZ14</accession>
<feature type="region of interest" description="Disordered" evidence="5">
    <location>
        <begin position="589"/>
        <end position="616"/>
    </location>
</feature>
<dbReference type="InterPro" id="IPR036396">
    <property type="entry name" value="Cyt_P450_sf"/>
</dbReference>
<dbReference type="InterPro" id="IPR002401">
    <property type="entry name" value="Cyt_P450_E_grp-I"/>
</dbReference>
<organism evidence="7 8">
    <name type="scientific">Staphylotrichum longicolle</name>
    <dbReference type="NCBI Taxonomy" id="669026"/>
    <lineage>
        <taxon>Eukaryota</taxon>
        <taxon>Fungi</taxon>
        <taxon>Dikarya</taxon>
        <taxon>Ascomycota</taxon>
        <taxon>Pezizomycotina</taxon>
        <taxon>Sordariomycetes</taxon>
        <taxon>Sordariomycetidae</taxon>
        <taxon>Sordariales</taxon>
        <taxon>Chaetomiaceae</taxon>
        <taxon>Staphylotrichum</taxon>
    </lineage>
</organism>
<dbReference type="PRINTS" id="PR00385">
    <property type="entry name" value="P450"/>
</dbReference>
<protein>
    <recommendedName>
        <fullName evidence="6">2EXR domain-containing protein</fullName>
    </recommendedName>
</protein>
<keyword evidence="2 4" id="KW-0479">Metal-binding</keyword>
<dbReference type="GO" id="GO:0020037">
    <property type="term" value="F:heme binding"/>
    <property type="evidence" value="ECO:0007669"/>
    <property type="project" value="InterPro"/>
</dbReference>
<dbReference type="SUPFAM" id="SSF48264">
    <property type="entry name" value="Cytochrome P450"/>
    <property type="match status" value="1"/>
</dbReference>
<evidence type="ECO:0000313" key="8">
    <source>
        <dbReference type="Proteomes" id="UP001197093"/>
    </source>
</evidence>
<reference evidence="7" key="1">
    <citation type="submission" date="2023-02" db="EMBL/GenBank/DDBJ databases">
        <authorList>
            <person name="Palmer J.M."/>
        </authorList>
    </citation>
    <scope>NUCLEOTIDE SEQUENCE</scope>
    <source>
        <strain evidence="7">FW57</strain>
    </source>
</reference>
<evidence type="ECO:0000313" key="7">
    <source>
        <dbReference type="EMBL" id="KAG7288466.1"/>
    </source>
</evidence>
<comment type="caution">
    <text evidence="7">The sequence shown here is derived from an EMBL/GenBank/DDBJ whole genome shotgun (WGS) entry which is preliminary data.</text>
</comment>
<evidence type="ECO:0000256" key="2">
    <source>
        <dbReference type="ARBA" id="ARBA00022723"/>
    </source>
</evidence>
<evidence type="ECO:0000256" key="4">
    <source>
        <dbReference type="PIRSR" id="PIRSR602401-1"/>
    </source>
</evidence>
<dbReference type="CDD" id="cd11051">
    <property type="entry name" value="CYP59-like"/>
    <property type="match status" value="1"/>
</dbReference>
<dbReference type="PANTHER" id="PTHR24305:SF222">
    <property type="entry name" value="CYTOCHROME P450 MONOOXYGENASE STCS"/>
    <property type="match status" value="1"/>
</dbReference>
<dbReference type="PRINTS" id="PR00463">
    <property type="entry name" value="EP450I"/>
</dbReference>
<feature type="binding site" description="axial binding residue" evidence="4">
    <location>
        <position position="487"/>
    </location>
    <ligand>
        <name>heme</name>
        <dbReference type="ChEBI" id="CHEBI:30413"/>
    </ligand>
    <ligandPart>
        <name>Fe</name>
        <dbReference type="ChEBI" id="CHEBI:18248"/>
    </ligandPart>
</feature>
<dbReference type="InterPro" id="IPR001128">
    <property type="entry name" value="Cyt_P450"/>
</dbReference>
<dbReference type="GO" id="GO:0016705">
    <property type="term" value="F:oxidoreductase activity, acting on paired donors, with incorporation or reduction of molecular oxygen"/>
    <property type="evidence" value="ECO:0007669"/>
    <property type="project" value="InterPro"/>
</dbReference>
<dbReference type="InterPro" id="IPR045518">
    <property type="entry name" value="2EXR"/>
</dbReference>
<dbReference type="Proteomes" id="UP001197093">
    <property type="component" value="Unassembled WGS sequence"/>
</dbReference>
<dbReference type="Gene3D" id="1.10.630.10">
    <property type="entry name" value="Cytochrome P450"/>
    <property type="match status" value="1"/>
</dbReference>
<feature type="region of interest" description="Disordered" evidence="5">
    <location>
        <begin position="454"/>
        <end position="483"/>
    </location>
</feature>
<evidence type="ECO:0000256" key="3">
    <source>
        <dbReference type="ARBA" id="ARBA00023004"/>
    </source>
</evidence>
<dbReference type="EMBL" id="JAHCVI010000002">
    <property type="protein sequence ID" value="KAG7288466.1"/>
    <property type="molecule type" value="Genomic_DNA"/>
</dbReference>
<keyword evidence="1 4" id="KW-0349">Heme</keyword>
<gene>
    <name evidence="7" type="ORF">NEMBOFW57_004819</name>
</gene>
<keyword evidence="8" id="KW-1185">Reference proteome</keyword>
<evidence type="ECO:0000256" key="1">
    <source>
        <dbReference type="ARBA" id="ARBA00022617"/>
    </source>
</evidence>
<name>A0AAD4HZ14_9PEZI</name>
<dbReference type="AlphaFoldDB" id="A0AAD4HZ14"/>
<dbReference type="Pfam" id="PF20150">
    <property type="entry name" value="2EXR"/>
    <property type="match status" value="1"/>
</dbReference>
<dbReference type="PANTHER" id="PTHR24305">
    <property type="entry name" value="CYTOCHROME P450"/>
    <property type="match status" value="1"/>
</dbReference>
<evidence type="ECO:0000256" key="5">
    <source>
        <dbReference type="SAM" id="MobiDB-lite"/>
    </source>
</evidence>
<feature type="domain" description="2EXR" evidence="6">
    <location>
        <begin position="623"/>
        <end position="731"/>
    </location>
</feature>
<comment type="cofactor">
    <cofactor evidence="4">
        <name>heme</name>
        <dbReference type="ChEBI" id="CHEBI:30413"/>
    </cofactor>
</comment>
<dbReference type="GO" id="GO:0004497">
    <property type="term" value="F:monooxygenase activity"/>
    <property type="evidence" value="ECO:0007669"/>
    <property type="project" value="InterPro"/>
</dbReference>
<dbReference type="InterPro" id="IPR050121">
    <property type="entry name" value="Cytochrome_P450_monoxygenase"/>
</dbReference>
<sequence length="869" mass="97484">MIANLVILALPLVAAYLFTAIWHRRFKQFANFPQFKPSFFWGHLQTIHEYTLKGPPKGHHDPVFAKMAKELGNPPLMFFDLRPVSYPMVVVNSHEVAEQISRVSRQYPWSAPKSPTLGALVRLTGPESILTRQGEDWKQVRKRFNPGFAPQHLMTLLPCILDKTDIFLEHLDRYASSDKEFPLNKLTINLTFDIIGAITMNVDFDAQHSESSAQGEFIRLYDQLLKLYTAGDSRFPRWMHPLGEWGRYRLGKQIDWHLEKLIRAKHAEQQRQQQQQATKTKARDILSLSLQGSDELSKELLADTRDQIKTFLFAGHDTTGILLAWLFYELSRSPHVLKAVRDELDEVLGPDTDPAAVRAKLLAPGGEELIHRMSYTTAVIKETLRLYPPAGTARMTPPGAGFTVNTPDGQTFCLDGAILYNCATIIQRDRRVFGETADDFVPERWLGDKSGIMSAGAQEDAEQQGDGSGRKIPPGAWRPFERGPRNCIGQDLATIEARVIVAAVARRYDFIKVGLGELDLNEKGQPVLNDKGQYKTKSDMYNTAQVTAKPVDAMRMKFTQFRLDAESPSDPHKGTINAGAPAPSLSVTVTELPSPPASPTASAEIEATPDEPASPARLAPGTFAYFPLLPAELRLKIWHMSFLPRTVELHTRRSHYANDDQHRGTPKWQSESRNPAALSVNAEARAAALECYTVALPLFEAPSRTPTFERPGDLLQASDRVLYLNLEQDTVVLLGDLQYTRLTKLLEWFRNMDKPTRGRNAGAARGKGLRRLALSVALWAPEVGAATLKAFARTVFADIEEFVLFMYSERLPPPGWMGGSCVLEEAAADTDYYRRFVISRGRQFRMGDGWMVVGKRPMKVADICFRDGW</sequence>
<dbReference type="GO" id="GO:0005506">
    <property type="term" value="F:iron ion binding"/>
    <property type="evidence" value="ECO:0007669"/>
    <property type="project" value="InterPro"/>
</dbReference>
<proteinExistence type="predicted"/>
<evidence type="ECO:0000259" key="6">
    <source>
        <dbReference type="Pfam" id="PF20150"/>
    </source>
</evidence>
<dbReference type="Pfam" id="PF00067">
    <property type="entry name" value="p450"/>
    <property type="match status" value="1"/>
</dbReference>